<gene>
    <name evidence="2" type="ORF">ZIOFF_019679</name>
</gene>
<feature type="region of interest" description="Disordered" evidence="1">
    <location>
        <begin position="1"/>
        <end position="78"/>
    </location>
</feature>
<protein>
    <submittedName>
        <fullName evidence="2">Uncharacterized protein</fullName>
    </submittedName>
</protein>
<sequence>MASEDTRSAAKKEENLMGKDAEEEIDSSEEERFKRQMSEAALYATEDEDDDEGNGAQGIELGPRISLKSEIEKDKDDESLRRWKEQLLGSVDLNSVGGNYNLPSINIYNL</sequence>
<dbReference type="EMBL" id="JACMSC010000005">
    <property type="protein sequence ID" value="KAG6522539.1"/>
    <property type="molecule type" value="Genomic_DNA"/>
</dbReference>
<dbReference type="InterPro" id="IPR000406">
    <property type="entry name" value="Rho_GDI"/>
</dbReference>
<dbReference type="OrthoDB" id="1683373at2759"/>
<dbReference type="GO" id="GO:0007266">
    <property type="term" value="P:Rho protein signal transduction"/>
    <property type="evidence" value="ECO:0007669"/>
    <property type="project" value="InterPro"/>
</dbReference>
<accession>A0A8J5LN49</accession>
<dbReference type="GO" id="GO:0005829">
    <property type="term" value="C:cytosol"/>
    <property type="evidence" value="ECO:0007669"/>
    <property type="project" value="TreeGrafter"/>
</dbReference>
<dbReference type="Pfam" id="PF02115">
    <property type="entry name" value="Rho_GDI"/>
    <property type="match status" value="1"/>
</dbReference>
<comment type="caution">
    <text evidence="2">The sequence shown here is derived from an EMBL/GenBank/DDBJ whole genome shotgun (WGS) entry which is preliminary data.</text>
</comment>
<dbReference type="Proteomes" id="UP000734854">
    <property type="component" value="Unassembled WGS sequence"/>
</dbReference>
<feature type="compositionally biased region" description="Basic and acidic residues" evidence="1">
    <location>
        <begin position="67"/>
        <end position="78"/>
    </location>
</feature>
<evidence type="ECO:0000313" key="2">
    <source>
        <dbReference type="EMBL" id="KAG6522539.1"/>
    </source>
</evidence>
<dbReference type="GO" id="GO:0016020">
    <property type="term" value="C:membrane"/>
    <property type="evidence" value="ECO:0007669"/>
    <property type="project" value="TreeGrafter"/>
</dbReference>
<feature type="compositionally biased region" description="Basic and acidic residues" evidence="1">
    <location>
        <begin position="1"/>
        <end position="20"/>
    </location>
</feature>
<evidence type="ECO:0000313" key="3">
    <source>
        <dbReference type="Proteomes" id="UP000734854"/>
    </source>
</evidence>
<reference evidence="2 3" key="1">
    <citation type="submission" date="2020-08" db="EMBL/GenBank/DDBJ databases">
        <title>Plant Genome Project.</title>
        <authorList>
            <person name="Zhang R.-G."/>
        </authorList>
    </citation>
    <scope>NUCLEOTIDE SEQUENCE [LARGE SCALE GENOMIC DNA]</scope>
    <source>
        <tissue evidence="2">Rhizome</tissue>
    </source>
</reference>
<organism evidence="2 3">
    <name type="scientific">Zingiber officinale</name>
    <name type="common">Ginger</name>
    <name type="synonym">Amomum zingiber</name>
    <dbReference type="NCBI Taxonomy" id="94328"/>
    <lineage>
        <taxon>Eukaryota</taxon>
        <taxon>Viridiplantae</taxon>
        <taxon>Streptophyta</taxon>
        <taxon>Embryophyta</taxon>
        <taxon>Tracheophyta</taxon>
        <taxon>Spermatophyta</taxon>
        <taxon>Magnoliopsida</taxon>
        <taxon>Liliopsida</taxon>
        <taxon>Zingiberales</taxon>
        <taxon>Zingiberaceae</taxon>
        <taxon>Zingiber</taxon>
    </lineage>
</organism>
<keyword evidence="3" id="KW-1185">Reference proteome</keyword>
<dbReference type="GO" id="GO:0005094">
    <property type="term" value="F:Rho GDP-dissociation inhibitor activity"/>
    <property type="evidence" value="ECO:0007669"/>
    <property type="project" value="InterPro"/>
</dbReference>
<name>A0A8J5LN49_ZINOF</name>
<dbReference type="PANTHER" id="PTHR10980">
    <property type="entry name" value="RHO GDP-DISSOCIATION INHIBITOR"/>
    <property type="match status" value="1"/>
</dbReference>
<dbReference type="AlphaFoldDB" id="A0A8J5LN49"/>
<evidence type="ECO:0000256" key="1">
    <source>
        <dbReference type="SAM" id="MobiDB-lite"/>
    </source>
</evidence>
<dbReference type="PANTHER" id="PTHR10980:SF3">
    <property type="entry name" value="LD16419P"/>
    <property type="match status" value="1"/>
</dbReference>
<proteinExistence type="predicted"/>